<dbReference type="GO" id="GO:0046872">
    <property type="term" value="F:metal ion binding"/>
    <property type="evidence" value="ECO:0007669"/>
    <property type="project" value="UniProtKB-KW"/>
</dbReference>
<dbReference type="Pfam" id="PF03193">
    <property type="entry name" value="RsgA_GTPase"/>
    <property type="match status" value="1"/>
</dbReference>
<evidence type="ECO:0000256" key="4">
    <source>
        <dbReference type="ARBA" id="ARBA00022730"/>
    </source>
</evidence>
<organism evidence="13 14">
    <name type="scientific">Ichthyobacterium seriolicida</name>
    <dbReference type="NCBI Taxonomy" id="242600"/>
    <lineage>
        <taxon>Bacteria</taxon>
        <taxon>Pseudomonadati</taxon>
        <taxon>Bacteroidota</taxon>
        <taxon>Flavobacteriia</taxon>
        <taxon>Flavobacteriales</taxon>
        <taxon>Ichthyobacteriaceae</taxon>
        <taxon>Ichthyobacterium</taxon>
    </lineage>
</organism>
<dbReference type="NCBIfam" id="TIGR00157">
    <property type="entry name" value="ribosome small subunit-dependent GTPase A"/>
    <property type="match status" value="1"/>
</dbReference>
<dbReference type="RefSeq" id="WP_096687086.1">
    <property type="nucleotide sequence ID" value="NZ_AP014564.1"/>
</dbReference>
<reference evidence="13 14" key="1">
    <citation type="submission" date="2014-03" db="EMBL/GenBank/DDBJ databases">
        <title>complete genome sequence of Flavobacteriaceae bacterium JBKA-6.</title>
        <authorList>
            <person name="Takano T."/>
            <person name="Nakamura Y."/>
            <person name="Takuma S."/>
            <person name="Yasuike M."/>
            <person name="Matsuyama T."/>
            <person name="Sakai T."/>
            <person name="Fujiwara A."/>
            <person name="Kimoto K."/>
            <person name="Fukuda Y."/>
            <person name="Kondo H."/>
            <person name="Hirono I."/>
            <person name="Nakayasu C."/>
        </authorList>
    </citation>
    <scope>NUCLEOTIDE SEQUENCE [LARGE SCALE GENOMIC DNA]</scope>
    <source>
        <strain evidence="13 14">JBKA-6</strain>
    </source>
</reference>
<keyword evidence="2 10" id="KW-0690">Ribosome biogenesis</keyword>
<comment type="subcellular location">
    <subcellularLocation>
        <location evidence="10">Cytoplasm</location>
    </subcellularLocation>
</comment>
<evidence type="ECO:0000256" key="3">
    <source>
        <dbReference type="ARBA" id="ARBA00022723"/>
    </source>
</evidence>
<keyword evidence="14" id="KW-1185">Reference proteome</keyword>
<comment type="similarity">
    <text evidence="10">Belongs to the TRAFAC class YlqF/YawG GTPase family. RsgA subfamily.</text>
</comment>
<dbReference type="Proteomes" id="UP000243197">
    <property type="component" value="Chromosome"/>
</dbReference>
<protein>
    <recommendedName>
        <fullName evidence="10">Small ribosomal subunit biogenesis GTPase RsgA</fullName>
        <ecNumber evidence="10">3.6.1.-</ecNumber>
    </recommendedName>
</protein>
<dbReference type="EC" id="3.6.1.-" evidence="10"/>
<evidence type="ECO:0000313" key="14">
    <source>
        <dbReference type="Proteomes" id="UP000243197"/>
    </source>
</evidence>
<evidence type="ECO:0000256" key="10">
    <source>
        <dbReference type="HAMAP-Rule" id="MF_01820"/>
    </source>
</evidence>
<gene>
    <name evidence="10" type="primary">rsgA</name>
    <name evidence="13" type="ORF">JBKA6_1353</name>
</gene>
<dbReference type="InterPro" id="IPR010914">
    <property type="entry name" value="RsgA_GTPase_dom"/>
</dbReference>
<dbReference type="SUPFAM" id="SSF50249">
    <property type="entry name" value="Nucleic acid-binding proteins"/>
    <property type="match status" value="1"/>
</dbReference>
<dbReference type="PROSITE" id="PS51721">
    <property type="entry name" value="G_CP"/>
    <property type="match status" value="1"/>
</dbReference>
<feature type="domain" description="EngC GTPase" evidence="11">
    <location>
        <begin position="86"/>
        <end position="236"/>
    </location>
</feature>
<dbReference type="PANTHER" id="PTHR32120">
    <property type="entry name" value="SMALL RIBOSOMAL SUBUNIT BIOGENESIS GTPASE RSGA"/>
    <property type="match status" value="1"/>
</dbReference>
<dbReference type="InterPro" id="IPR004881">
    <property type="entry name" value="Ribosome_biogen_GTPase_RsgA"/>
</dbReference>
<proteinExistence type="inferred from homology"/>
<evidence type="ECO:0000256" key="9">
    <source>
        <dbReference type="ARBA" id="ARBA00023134"/>
    </source>
</evidence>
<dbReference type="GO" id="GO:0003924">
    <property type="term" value="F:GTPase activity"/>
    <property type="evidence" value="ECO:0007669"/>
    <property type="project" value="UniProtKB-UniRule"/>
</dbReference>
<dbReference type="Gene3D" id="1.10.40.50">
    <property type="entry name" value="Probable gtpase engc, domain 3"/>
    <property type="match status" value="1"/>
</dbReference>
<evidence type="ECO:0000259" key="12">
    <source>
        <dbReference type="PROSITE" id="PS51721"/>
    </source>
</evidence>
<evidence type="ECO:0000313" key="13">
    <source>
        <dbReference type="EMBL" id="BAV95366.1"/>
    </source>
</evidence>
<feature type="binding site" evidence="10">
    <location>
        <position position="262"/>
    </location>
    <ligand>
        <name>Zn(2+)</name>
        <dbReference type="ChEBI" id="CHEBI:29105"/>
    </ligand>
</feature>
<evidence type="ECO:0000256" key="2">
    <source>
        <dbReference type="ARBA" id="ARBA00022517"/>
    </source>
</evidence>
<comment type="cofactor">
    <cofactor evidence="10">
        <name>Zn(2+)</name>
        <dbReference type="ChEBI" id="CHEBI:29105"/>
    </cofactor>
    <text evidence="10">Binds 1 zinc ion per subunit.</text>
</comment>
<evidence type="ECO:0000256" key="8">
    <source>
        <dbReference type="ARBA" id="ARBA00022884"/>
    </source>
</evidence>
<keyword evidence="3 10" id="KW-0479">Metal-binding</keyword>
<dbReference type="GO" id="GO:0019843">
    <property type="term" value="F:rRNA binding"/>
    <property type="evidence" value="ECO:0007669"/>
    <property type="project" value="UniProtKB-KW"/>
</dbReference>
<dbReference type="Pfam" id="PF16745">
    <property type="entry name" value="RsgA_N"/>
    <property type="match status" value="1"/>
</dbReference>
<dbReference type="Gene3D" id="2.40.50.140">
    <property type="entry name" value="Nucleic acid-binding proteins"/>
    <property type="match status" value="1"/>
</dbReference>
<dbReference type="Gene3D" id="3.40.50.300">
    <property type="entry name" value="P-loop containing nucleotide triphosphate hydrolases"/>
    <property type="match status" value="1"/>
</dbReference>
<dbReference type="OrthoDB" id="9809485at2"/>
<dbReference type="GO" id="GO:0042274">
    <property type="term" value="P:ribosomal small subunit biogenesis"/>
    <property type="evidence" value="ECO:0007669"/>
    <property type="project" value="UniProtKB-UniRule"/>
</dbReference>
<keyword evidence="8 10" id="KW-0694">RNA-binding</keyword>
<feature type="domain" description="CP-type G" evidence="12">
    <location>
        <begin position="67"/>
        <end position="238"/>
    </location>
</feature>
<feature type="binding site" evidence="10">
    <location>
        <begin position="180"/>
        <end position="188"/>
    </location>
    <ligand>
        <name>GTP</name>
        <dbReference type="ChEBI" id="CHEBI:37565"/>
    </ligand>
</feature>
<accession>A0A1J1E7Q4</accession>
<keyword evidence="1 10" id="KW-0963">Cytoplasm</keyword>
<dbReference type="GO" id="GO:0005525">
    <property type="term" value="F:GTP binding"/>
    <property type="evidence" value="ECO:0007669"/>
    <property type="project" value="UniProtKB-UniRule"/>
</dbReference>
<dbReference type="KEGG" id="ise:JBKA6_1353"/>
<dbReference type="HAMAP" id="MF_01820">
    <property type="entry name" value="GTPase_RsgA"/>
    <property type="match status" value="1"/>
</dbReference>
<evidence type="ECO:0000256" key="6">
    <source>
        <dbReference type="ARBA" id="ARBA00022801"/>
    </source>
</evidence>
<dbReference type="AlphaFoldDB" id="A0A1J1E7Q4"/>
<comment type="function">
    <text evidence="10">One of several proteins that assist in the late maturation steps of the functional core of the 30S ribosomal subunit. Helps release RbfA from mature subunits. May play a role in the assembly of ribosomal proteins into the subunit. Circularly permuted GTPase that catalyzes slow GTP hydrolysis, GTPase activity is stimulated by the 30S ribosomal subunit.</text>
</comment>
<keyword evidence="7 10" id="KW-0862">Zinc</keyword>
<feature type="binding site" evidence="10">
    <location>
        <position position="275"/>
    </location>
    <ligand>
        <name>Zn(2+)</name>
        <dbReference type="ChEBI" id="CHEBI:29105"/>
    </ligand>
</feature>
<keyword evidence="9 10" id="KW-0342">GTP-binding</keyword>
<dbReference type="GO" id="GO:0005737">
    <property type="term" value="C:cytoplasm"/>
    <property type="evidence" value="ECO:0007669"/>
    <property type="project" value="UniProtKB-SubCell"/>
</dbReference>
<keyword evidence="5 10" id="KW-0547">Nucleotide-binding</keyword>
<evidence type="ECO:0000256" key="1">
    <source>
        <dbReference type="ARBA" id="ARBA00022490"/>
    </source>
</evidence>
<dbReference type="InterPro" id="IPR012340">
    <property type="entry name" value="NA-bd_OB-fold"/>
</dbReference>
<dbReference type="PANTHER" id="PTHR32120:SF11">
    <property type="entry name" value="SMALL RIBOSOMAL SUBUNIT BIOGENESIS GTPASE RSGA 1, MITOCHONDRIAL-RELATED"/>
    <property type="match status" value="1"/>
</dbReference>
<dbReference type="InterPro" id="IPR027417">
    <property type="entry name" value="P-loop_NTPase"/>
</dbReference>
<feature type="binding site" evidence="10">
    <location>
        <begin position="126"/>
        <end position="129"/>
    </location>
    <ligand>
        <name>GTP</name>
        <dbReference type="ChEBI" id="CHEBI:37565"/>
    </ligand>
</feature>
<evidence type="ECO:0000259" key="11">
    <source>
        <dbReference type="PROSITE" id="PS50936"/>
    </source>
</evidence>
<dbReference type="PROSITE" id="PS50936">
    <property type="entry name" value="ENGC_GTPASE"/>
    <property type="match status" value="1"/>
</dbReference>
<comment type="subunit">
    <text evidence="10">Monomer. Associates with 30S ribosomal subunit, binds 16S rRNA.</text>
</comment>
<dbReference type="EMBL" id="AP014564">
    <property type="protein sequence ID" value="BAV95366.1"/>
    <property type="molecule type" value="Genomic_DNA"/>
</dbReference>
<feature type="binding site" evidence="10">
    <location>
        <position position="267"/>
    </location>
    <ligand>
        <name>Zn(2+)</name>
        <dbReference type="ChEBI" id="CHEBI:29105"/>
    </ligand>
</feature>
<sequence>MKGIIVKSTGTWYKARLDSGNIIECRIRGKFKIKNIKSTNPVAVGDKVEIKIDQDQSAVITSIEDRKNYIIRKSVNLSKRTHIIASNIDTIFLVITMIEPKTLITFIDRVLVNAQAYGIDVILLFNKIDLYDENIKMEMKKYIDMYSNIGYQCLYISCKDGTNIESLKDMMKDKTNIFVGNSGVGKSTIVNAIDNNINLKTDNISKSHKLGKHTTTFAEMFELNFGGFIIDTPGIKSFSSVDIEKNELGHYFPEIFKISKSCKFYNCLHIKEPGCAVLSALDKEEIHFSRYKSYLNILNEDDHNYR</sequence>
<dbReference type="CDD" id="cd04466">
    <property type="entry name" value="S1_YloQ_GTPase"/>
    <property type="match status" value="1"/>
</dbReference>
<dbReference type="CDD" id="cd01854">
    <property type="entry name" value="YjeQ_EngC"/>
    <property type="match status" value="1"/>
</dbReference>
<keyword evidence="6 10" id="KW-0378">Hydrolase</keyword>
<dbReference type="InterPro" id="IPR030378">
    <property type="entry name" value="G_CP_dom"/>
</dbReference>
<dbReference type="InterPro" id="IPR031944">
    <property type="entry name" value="RsgA_N"/>
</dbReference>
<dbReference type="SUPFAM" id="SSF52540">
    <property type="entry name" value="P-loop containing nucleoside triphosphate hydrolases"/>
    <property type="match status" value="1"/>
</dbReference>
<evidence type="ECO:0000256" key="7">
    <source>
        <dbReference type="ARBA" id="ARBA00022833"/>
    </source>
</evidence>
<feature type="binding site" evidence="10">
    <location>
        <position position="269"/>
    </location>
    <ligand>
        <name>Zn(2+)</name>
        <dbReference type="ChEBI" id="CHEBI:29105"/>
    </ligand>
</feature>
<name>A0A1J1E7Q4_9FLAO</name>
<keyword evidence="4 10" id="KW-0699">rRNA-binding</keyword>
<evidence type="ECO:0000256" key="5">
    <source>
        <dbReference type="ARBA" id="ARBA00022741"/>
    </source>
</evidence>